<keyword evidence="2" id="KW-0472">Membrane</keyword>
<accession>A0A830HUZ7</accession>
<evidence type="ECO:0000313" key="3">
    <source>
        <dbReference type="EMBL" id="GHP08739.1"/>
    </source>
</evidence>
<feature type="compositionally biased region" description="Acidic residues" evidence="1">
    <location>
        <begin position="386"/>
        <end position="409"/>
    </location>
</feature>
<keyword evidence="4" id="KW-1185">Reference proteome</keyword>
<dbReference type="AlphaFoldDB" id="A0A830HUZ7"/>
<keyword evidence="2" id="KW-1133">Transmembrane helix</keyword>
<feature type="region of interest" description="Disordered" evidence="1">
    <location>
        <begin position="381"/>
        <end position="409"/>
    </location>
</feature>
<dbReference type="EMBL" id="BNJQ01000022">
    <property type="protein sequence ID" value="GHP08739.1"/>
    <property type="molecule type" value="Genomic_DNA"/>
</dbReference>
<name>A0A830HUZ7_9CHLO</name>
<proteinExistence type="predicted"/>
<organism evidence="3 4">
    <name type="scientific">Pycnococcus provasolii</name>
    <dbReference type="NCBI Taxonomy" id="41880"/>
    <lineage>
        <taxon>Eukaryota</taxon>
        <taxon>Viridiplantae</taxon>
        <taxon>Chlorophyta</taxon>
        <taxon>Pseudoscourfieldiophyceae</taxon>
        <taxon>Pseudoscourfieldiales</taxon>
        <taxon>Pycnococcaceae</taxon>
        <taxon>Pycnococcus</taxon>
    </lineage>
</organism>
<evidence type="ECO:0000313" key="4">
    <source>
        <dbReference type="Proteomes" id="UP000660262"/>
    </source>
</evidence>
<feature type="compositionally biased region" description="Low complexity" evidence="1">
    <location>
        <begin position="11"/>
        <end position="22"/>
    </location>
</feature>
<keyword evidence="2" id="KW-0812">Transmembrane</keyword>
<feature type="transmembrane region" description="Helical" evidence="2">
    <location>
        <begin position="36"/>
        <end position="57"/>
    </location>
</feature>
<evidence type="ECO:0000256" key="2">
    <source>
        <dbReference type="SAM" id="Phobius"/>
    </source>
</evidence>
<feature type="region of interest" description="Disordered" evidence="1">
    <location>
        <begin position="277"/>
        <end position="297"/>
    </location>
</feature>
<comment type="caution">
    <text evidence="3">The sequence shown here is derived from an EMBL/GenBank/DDBJ whole genome shotgun (WGS) entry which is preliminary data.</text>
</comment>
<gene>
    <name evidence="3" type="ORF">PPROV_000747600</name>
</gene>
<evidence type="ECO:0000256" key="1">
    <source>
        <dbReference type="SAM" id="MobiDB-lite"/>
    </source>
</evidence>
<reference evidence="3" key="1">
    <citation type="submission" date="2020-10" db="EMBL/GenBank/DDBJ databases">
        <title>Unveiling of a novel bifunctional photoreceptor, Dualchrome1, isolated from a cosmopolitan green alga.</title>
        <authorList>
            <person name="Suzuki S."/>
            <person name="Kawachi M."/>
        </authorList>
    </citation>
    <scope>NUCLEOTIDE SEQUENCE</scope>
    <source>
        <strain evidence="3">NIES 2893</strain>
    </source>
</reference>
<sequence length="409" mass="45886">MGADNNGECMPSSSPSPSTTTTRLTEWEERTDREKLAMTVAFSFIISGGVSLISMGLTVEDVAKLQSVNKECRARCADNCCWEEAAEAMDSDFAFPDDFEEIMIHATSSGLPSLSLELFHWRTRSDPRCSIEFIDLPPRERFVRLLLFGQFVKKTLAVWCKDHVDRKWWNIEFRASDLEMREGEATTSWHNSGVEYARAMNELVTRHAKRYDLLVKIAYAQIAEHGFHQEESPYCIIGGGGPGDALQQLVVAGNLNAIDVFGTSFREWINGYLAPDDRIGQRQSNSPPRAPPGSDDHIRELNCAEPDVIPCSKALLGARLERTLRLLPFDDMSKLLEDHPMDDMSPASQTLPYAGVDWSPLHSHPDFSEGLGWRTIEEFVAGMPSSDDEEAWGSEEELSEDQEDDEEGE</sequence>
<protein>
    <submittedName>
        <fullName evidence="3">Uncharacterized protein</fullName>
    </submittedName>
</protein>
<feature type="region of interest" description="Disordered" evidence="1">
    <location>
        <begin position="1"/>
        <end position="25"/>
    </location>
</feature>
<dbReference type="Proteomes" id="UP000660262">
    <property type="component" value="Unassembled WGS sequence"/>
</dbReference>